<reference evidence="1 2" key="1">
    <citation type="submission" date="2017-12" db="EMBL/GenBank/DDBJ databases">
        <authorList>
            <consortium name="DOE Joint Genome Institute"/>
            <person name="Haridas S."/>
            <person name="Kjaerbolling I."/>
            <person name="Vesth T.C."/>
            <person name="Frisvad J.C."/>
            <person name="Nybo J.L."/>
            <person name="Theobald S."/>
            <person name="Kuo A."/>
            <person name="Bowyer P."/>
            <person name="Matsuda Y."/>
            <person name="Mondo S."/>
            <person name="Lyhne E.K."/>
            <person name="Kogle M.E."/>
            <person name="Clum A."/>
            <person name="Lipzen A."/>
            <person name="Salamov A."/>
            <person name="Ngan C.Y."/>
            <person name="Daum C."/>
            <person name="Chiniquy J."/>
            <person name="Barry K."/>
            <person name="LaButti K."/>
            <person name="Simmons B.A."/>
            <person name="Magnuson J.K."/>
            <person name="Mortensen U.H."/>
            <person name="Larsen T.O."/>
            <person name="Grigoriev I.V."/>
            <person name="Baker S.E."/>
            <person name="Andersen M.R."/>
            <person name="Nordberg H.P."/>
            <person name="Cantor M.N."/>
            <person name="Hua S.X."/>
        </authorList>
    </citation>
    <scope>NUCLEOTIDE SEQUENCE [LARGE SCALE GENOMIC DNA]</scope>
    <source>
        <strain evidence="1 2">CBS 102.13</strain>
    </source>
</reference>
<protein>
    <submittedName>
        <fullName evidence="1">Uncharacterized protein</fullName>
    </submittedName>
</protein>
<dbReference type="AlphaFoldDB" id="A0A2I2FA19"/>
<evidence type="ECO:0000313" key="1">
    <source>
        <dbReference type="EMBL" id="PLB37474.1"/>
    </source>
</evidence>
<accession>A0A2I2FA19</accession>
<proteinExistence type="predicted"/>
<dbReference type="EMBL" id="KZ559143">
    <property type="protein sequence ID" value="PLB37474.1"/>
    <property type="molecule type" value="Genomic_DNA"/>
</dbReference>
<gene>
    <name evidence="1" type="ORF">BDW47DRAFT_107110</name>
</gene>
<sequence length="97" mass="10903">MEHRPFAKSSGIAIYITLSLHAQQPCPGLGGSLFLFWSRYPLDRSSLDCRSELVGFIVGEMKCLRGSRLDGSFARFDSRTTPDSVDGYPKREPWIGY</sequence>
<dbReference type="RefSeq" id="XP_024671486.1">
    <property type="nucleotide sequence ID" value="XM_024812924.1"/>
</dbReference>
<organism evidence="1 2">
    <name type="scientific">Aspergillus candidus</name>
    <dbReference type="NCBI Taxonomy" id="41067"/>
    <lineage>
        <taxon>Eukaryota</taxon>
        <taxon>Fungi</taxon>
        <taxon>Dikarya</taxon>
        <taxon>Ascomycota</taxon>
        <taxon>Pezizomycotina</taxon>
        <taxon>Eurotiomycetes</taxon>
        <taxon>Eurotiomycetidae</taxon>
        <taxon>Eurotiales</taxon>
        <taxon>Aspergillaceae</taxon>
        <taxon>Aspergillus</taxon>
        <taxon>Aspergillus subgen. Circumdati</taxon>
    </lineage>
</organism>
<evidence type="ECO:0000313" key="2">
    <source>
        <dbReference type="Proteomes" id="UP000234585"/>
    </source>
</evidence>
<dbReference type="GeneID" id="36520084"/>
<keyword evidence="2" id="KW-1185">Reference proteome</keyword>
<name>A0A2I2FA19_ASPCN</name>
<dbReference type="Proteomes" id="UP000234585">
    <property type="component" value="Unassembled WGS sequence"/>
</dbReference>